<name>A0ABW5BKX3_9PROT</name>
<dbReference type="RefSeq" id="WP_380250220.1">
    <property type="nucleotide sequence ID" value="NZ_JBHUII010000004.1"/>
</dbReference>
<reference evidence="2" key="1">
    <citation type="journal article" date="2019" name="Int. J. Syst. Evol. Microbiol.">
        <title>The Global Catalogue of Microorganisms (GCM) 10K type strain sequencing project: providing services to taxonomists for standard genome sequencing and annotation.</title>
        <authorList>
            <consortium name="The Broad Institute Genomics Platform"/>
            <consortium name="The Broad Institute Genome Sequencing Center for Infectious Disease"/>
            <person name="Wu L."/>
            <person name="Ma J."/>
        </authorList>
    </citation>
    <scope>NUCLEOTIDE SEQUENCE [LARGE SCALE GENOMIC DNA]</scope>
    <source>
        <strain evidence="2">CGMCC 4.7192</strain>
    </source>
</reference>
<protein>
    <submittedName>
        <fullName evidence="1">Uncharacterized protein</fullName>
    </submittedName>
</protein>
<organism evidence="1 2">
    <name type="scientific">Kiloniella antarctica</name>
    <dbReference type="NCBI Taxonomy" id="1550907"/>
    <lineage>
        <taxon>Bacteria</taxon>
        <taxon>Pseudomonadati</taxon>
        <taxon>Pseudomonadota</taxon>
        <taxon>Alphaproteobacteria</taxon>
        <taxon>Rhodospirillales</taxon>
        <taxon>Kiloniellaceae</taxon>
        <taxon>Kiloniella</taxon>
    </lineage>
</organism>
<sequence>MNRNIVFILSVLVILSLPLTVVKPATAQTIKKKWVTSDKLNRRTCPSTSCGVVGRLFFREAAHVHEVKGGWARVSKYYNASCTSGRSELVDSGDSKCAPKNGIVDGKFAEWVSVLYLSSSRPEDPAKDASGDELLIAQSDDYRIYKKAFLKATRSLIEQDRCTKKDFIDNGGWVKSYTHRTKPIYFTYCNGYNKVYLNTKTGKIN</sequence>
<accession>A0ABW5BKX3</accession>
<proteinExistence type="predicted"/>
<gene>
    <name evidence="1" type="ORF">ACFSKO_07890</name>
</gene>
<comment type="caution">
    <text evidence="1">The sequence shown here is derived from an EMBL/GenBank/DDBJ whole genome shotgun (WGS) entry which is preliminary data.</text>
</comment>
<dbReference type="Proteomes" id="UP001597294">
    <property type="component" value="Unassembled WGS sequence"/>
</dbReference>
<dbReference type="EMBL" id="JBHUII010000004">
    <property type="protein sequence ID" value="MFD2205525.1"/>
    <property type="molecule type" value="Genomic_DNA"/>
</dbReference>
<evidence type="ECO:0000313" key="1">
    <source>
        <dbReference type="EMBL" id="MFD2205525.1"/>
    </source>
</evidence>
<evidence type="ECO:0000313" key="2">
    <source>
        <dbReference type="Proteomes" id="UP001597294"/>
    </source>
</evidence>
<keyword evidence="2" id="KW-1185">Reference proteome</keyword>